<gene>
    <name evidence="1" type="ORF">BS47DRAFT_1348502</name>
</gene>
<protein>
    <submittedName>
        <fullName evidence="1">Uncharacterized protein</fullName>
    </submittedName>
</protein>
<evidence type="ECO:0000313" key="1">
    <source>
        <dbReference type="EMBL" id="KAF9509949.1"/>
    </source>
</evidence>
<dbReference type="EMBL" id="MU129025">
    <property type="protein sequence ID" value="KAF9509949.1"/>
    <property type="molecule type" value="Genomic_DNA"/>
</dbReference>
<reference evidence="1" key="1">
    <citation type="journal article" date="2020" name="Nat. Commun.">
        <title>Large-scale genome sequencing of mycorrhizal fungi provides insights into the early evolution of symbiotic traits.</title>
        <authorList>
            <person name="Miyauchi S."/>
            <person name="Kiss E."/>
            <person name="Kuo A."/>
            <person name="Drula E."/>
            <person name="Kohler A."/>
            <person name="Sanchez-Garcia M."/>
            <person name="Morin E."/>
            <person name="Andreopoulos B."/>
            <person name="Barry K.W."/>
            <person name="Bonito G."/>
            <person name="Buee M."/>
            <person name="Carver A."/>
            <person name="Chen C."/>
            <person name="Cichocki N."/>
            <person name="Clum A."/>
            <person name="Culley D."/>
            <person name="Crous P.W."/>
            <person name="Fauchery L."/>
            <person name="Girlanda M."/>
            <person name="Hayes R.D."/>
            <person name="Keri Z."/>
            <person name="LaButti K."/>
            <person name="Lipzen A."/>
            <person name="Lombard V."/>
            <person name="Magnuson J."/>
            <person name="Maillard F."/>
            <person name="Murat C."/>
            <person name="Nolan M."/>
            <person name="Ohm R.A."/>
            <person name="Pangilinan J."/>
            <person name="Pereira M.F."/>
            <person name="Perotto S."/>
            <person name="Peter M."/>
            <person name="Pfister S."/>
            <person name="Riley R."/>
            <person name="Sitrit Y."/>
            <person name="Stielow J.B."/>
            <person name="Szollosi G."/>
            <person name="Zifcakova L."/>
            <person name="Stursova M."/>
            <person name="Spatafora J.W."/>
            <person name="Tedersoo L."/>
            <person name="Vaario L.M."/>
            <person name="Yamada A."/>
            <person name="Yan M."/>
            <person name="Wang P."/>
            <person name="Xu J."/>
            <person name="Bruns T."/>
            <person name="Baldrian P."/>
            <person name="Vilgalys R."/>
            <person name="Dunand C."/>
            <person name="Henrissat B."/>
            <person name="Grigoriev I.V."/>
            <person name="Hibbett D."/>
            <person name="Nagy L.G."/>
            <person name="Martin F.M."/>
        </authorList>
    </citation>
    <scope>NUCLEOTIDE SEQUENCE</scope>
    <source>
        <strain evidence="1">UP504</strain>
    </source>
</reference>
<dbReference type="Proteomes" id="UP000886523">
    <property type="component" value="Unassembled WGS sequence"/>
</dbReference>
<organism evidence="1 2">
    <name type="scientific">Hydnum rufescens UP504</name>
    <dbReference type="NCBI Taxonomy" id="1448309"/>
    <lineage>
        <taxon>Eukaryota</taxon>
        <taxon>Fungi</taxon>
        <taxon>Dikarya</taxon>
        <taxon>Basidiomycota</taxon>
        <taxon>Agaricomycotina</taxon>
        <taxon>Agaricomycetes</taxon>
        <taxon>Cantharellales</taxon>
        <taxon>Hydnaceae</taxon>
        <taxon>Hydnum</taxon>
    </lineage>
</organism>
<dbReference type="OrthoDB" id="4752102at2759"/>
<dbReference type="AlphaFoldDB" id="A0A9P6DSW4"/>
<name>A0A9P6DSW4_9AGAM</name>
<keyword evidence="2" id="KW-1185">Reference proteome</keyword>
<comment type="caution">
    <text evidence="1">The sequence shown here is derived from an EMBL/GenBank/DDBJ whole genome shotgun (WGS) entry which is preliminary data.</text>
</comment>
<sequence>MSSPQGVRDGPFIKFEGWDIPHHDVGQYFKDLTGDAKINALKAATLAYGSHFFAFNNDGWGKYWKQFRTQQFVREPNRTIYIRVEFPGWVFHPGLDSPGNDIANVGANSPPAIIDKINNLANPYEVVAFNTNGWIKKATGPTSSNLGPLDGYYTKAQ</sequence>
<proteinExistence type="predicted"/>
<evidence type="ECO:0000313" key="2">
    <source>
        <dbReference type="Proteomes" id="UP000886523"/>
    </source>
</evidence>
<accession>A0A9P6DSW4</accession>